<dbReference type="SMART" id="SM00642">
    <property type="entry name" value="Aamy"/>
    <property type="match status" value="1"/>
</dbReference>
<dbReference type="Pfam" id="PF00128">
    <property type="entry name" value="Alpha-amylase"/>
    <property type="match status" value="1"/>
</dbReference>
<gene>
    <name evidence="6" type="ordered locus">Rcas_2327</name>
</gene>
<dbReference type="CDD" id="cd00063">
    <property type="entry name" value="FN3"/>
    <property type="match status" value="2"/>
</dbReference>
<evidence type="ECO:0000256" key="1">
    <source>
        <dbReference type="ARBA" id="ARBA00022801"/>
    </source>
</evidence>
<dbReference type="SMART" id="SM00060">
    <property type="entry name" value="FN3"/>
    <property type="match status" value="2"/>
</dbReference>
<dbReference type="KEGG" id="rca:Rcas_2327"/>
<proteinExistence type="predicted"/>
<dbReference type="SMART" id="SM01065">
    <property type="entry name" value="CBM_2"/>
    <property type="match status" value="1"/>
</dbReference>
<dbReference type="InterPro" id="IPR004185">
    <property type="entry name" value="Glyco_hydro_13_lg-like_dom"/>
</dbReference>
<dbReference type="HOGENOM" id="CLU_002894_0_0_0"/>
<organism evidence="6 7">
    <name type="scientific">Roseiflexus castenholzii (strain DSM 13941 / HLO8)</name>
    <dbReference type="NCBI Taxonomy" id="383372"/>
    <lineage>
        <taxon>Bacteria</taxon>
        <taxon>Bacillati</taxon>
        <taxon>Chloroflexota</taxon>
        <taxon>Chloroflexia</taxon>
        <taxon>Chloroflexales</taxon>
        <taxon>Roseiflexineae</taxon>
        <taxon>Roseiflexaceae</taxon>
        <taxon>Roseiflexus</taxon>
    </lineage>
</organism>
<dbReference type="Proteomes" id="UP000000263">
    <property type="component" value="Chromosome"/>
</dbReference>
<dbReference type="PROSITE" id="PS51166">
    <property type="entry name" value="CBM20"/>
    <property type="match status" value="1"/>
</dbReference>
<dbReference type="PANTHER" id="PTHR10357">
    <property type="entry name" value="ALPHA-AMYLASE FAMILY MEMBER"/>
    <property type="match status" value="1"/>
</dbReference>
<dbReference type="InterPro" id="IPR054409">
    <property type="entry name" value="X25_BaPul-like"/>
</dbReference>
<dbReference type="SUPFAM" id="SSF49265">
    <property type="entry name" value="Fibronectin type III"/>
    <property type="match status" value="1"/>
</dbReference>
<keyword evidence="7" id="KW-1185">Reference proteome</keyword>
<dbReference type="CDD" id="cd02857">
    <property type="entry name" value="E_set_CDase_PDE_N"/>
    <property type="match status" value="1"/>
</dbReference>
<dbReference type="PANTHER" id="PTHR10357:SF210">
    <property type="entry name" value="MALTODEXTRIN GLUCOSIDASE"/>
    <property type="match status" value="1"/>
</dbReference>
<keyword evidence="1" id="KW-0378">Hydrolase</keyword>
<dbReference type="GO" id="GO:0004553">
    <property type="term" value="F:hydrolase activity, hydrolyzing O-glycosyl compounds"/>
    <property type="evidence" value="ECO:0007669"/>
    <property type="project" value="InterPro"/>
</dbReference>
<feature type="domain" description="CBM20" evidence="5">
    <location>
        <begin position="1281"/>
        <end position="1395"/>
    </location>
</feature>
<dbReference type="GO" id="GO:2001070">
    <property type="term" value="F:starch binding"/>
    <property type="evidence" value="ECO:0007669"/>
    <property type="project" value="InterPro"/>
</dbReference>
<dbReference type="CDD" id="cd11338">
    <property type="entry name" value="AmyAc_CMD"/>
    <property type="match status" value="1"/>
</dbReference>
<dbReference type="EMBL" id="CP000804">
    <property type="protein sequence ID" value="ABU58410.1"/>
    <property type="molecule type" value="Genomic_DNA"/>
</dbReference>
<dbReference type="SUPFAM" id="SSF81296">
    <property type="entry name" value="E set domains"/>
    <property type="match status" value="1"/>
</dbReference>
<dbReference type="InterPro" id="IPR036116">
    <property type="entry name" value="FN3_sf"/>
</dbReference>
<keyword evidence="2" id="KW-0106">Calcium</keyword>
<dbReference type="Pfam" id="PF22058">
    <property type="entry name" value="X25_BaPul_like"/>
    <property type="match status" value="2"/>
</dbReference>
<dbReference type="InterPro" id="IPR055138">
    <property type="entry name" value="Neopullulanase-like_C"/>
</dbReference>
<dbReference type="Gene3D" id="3.20.20.80">
    <property type="entry name" value="Glycosidases"/>
    <property type="match status" value="1"/>
</dbReference>
<dbReference type="Gene3D" id="2.60.40.10">
    <property type="entry name" value="Immunoglobulins"/>
    <property type="match status" value="6"/>
</dbReference>
<dbReference type="Pfam" id="PF00686">
    <property type="entry name" value="CBM_20"/>
    <property type="match status" value="1"/>
</dbReference>
<keyword evidence="3" id="KW-0326">Glycosidase</keyword>
<evidence type="ECO:0000313" key="6">
    <source>
        <dbReference type="EMBL" id="ABU58410.1"/>
    </source>
</evidence>
<dbReference type="Pfam" id="PF22460">
    <property type="entry name" value="Neopullulanase-like_C"/>
    <property type="match status" value="1"/>
</dbReference>
<reference evidence="6 7" key="1">
    <citation type="submission" date="2007-08" db="EMBL/GenBank/DDBJ databases">
        <title>Complete sequence of Roseiflexus castenholzii DSM 13941.</title>
        <authorList>
            <consortium name="US DOE Joint Genome Institute"/>
            <person name="Copeland A."/>
            <person name="Lucas S."/>
            <person name="Lapidus A."/>
            <person name="Barry K."/>
            <person name="Glavina del Rio T."/>
            <person name="Dalin E."/>
            <person name="Tice H."/>
            <person name="Pitluck S."/>
            <person name="Thompson L.S."/>
            <person name="Brettin T."/>
            <person name="Bruce D."/>
            <person name="Detter J.C."/>
            <person name="Han C."/>
            <person name="Tapia R."/>
            <person name="Schmutz J."/>
            <person name="Larimer F."/>
            <person name="Land M."/>
            <person name="Hauser L."/>
            <person name="Kyrpides N."/>
            <person name="Mikhailova N."/>
            <person name="Bryant D.A."/>
            <person name="Hanada S."/>
            <person name="Tsukatani Y."/>
            <person name="Richardson P."/>
        </authorList>
    </citation>
    <scope>NUCLEOTIDE SEQUENCE [LARGE SCALE GENOMIC DNA]</scope>
    <source>
        <strain evidence="7">DSM 13941 / HLO8</strain>
    </source>
</reference>
<dbReference type="CAZy" id="CBM34">
    <property type="family name" value="Carbohydrate-Binding Module Family 34"/>
</dbReference>
<accession>A7NLL9</accession>
<dbReference type="eggNOG" id="COG0366">
    <property type="taxonomic scope" value="Bacteria"/>
</dbReference>
<evidence type="ECO:0000256" key="2">
    <source>
        <dbReference type="ARBA" id="ARBA00022837"/>
    </source>
</evidence>
<dbReference type="CDD" id="cd12962">
    <property type="entry name" value="X25_BaPul_like"/>
    <property type="match status" value="2"/>
</dbReference>
<dbReference type="OrthoDB" id="9805159at2"/>
<dbReference type="InterPro" id="IPR006047">
    <property type="entry name" value="GH13_cat_dom"/>
</dbReference>
<dbReference type="RefSeq" id="WP_012120834.1">
    <property type="nucleotide sequence ID" value="NC_009767.1"/>
</dbReference>
<dbReference type="Gene3D" id="3.90.400.10">
    <property type="entry name" value="Oligo-1,6-glucosidase, Domain 2"/>
    <property type="match status" value="1"/>
</dbReference>
<dbReference type="InterPro" id="IPR013783">
    <property type="entry name" value="Ig-like_fold"/>
</dbReference>
<feature type="domain" description="Fibronectin type-III" evidence="4">
    <location>
        <begin position="965"/>
        <end position="1055"/>
    </location>
</feature>
<dbReference type="InterPro" id="IPR014756">
    <property type="entry name" value="Ig_E-set"/>
</dbReference>
<dbReference type="InterPro" id="IPR013780">
    <property type="entry name" value="Glyco_hydro_b"/>
</dbReference>
<dbReference type="SUPFAM" id="SSF49452">
    <property type="entry name" value="Starch-binding domain-like"/>
    <property type="match status" value="1"/>
</dbReference>
<evidence type="ECO:0000256" key="3">
    <source>
        <dbReference type="ARBA" id="ARBA00023295"/>
    </source>
</evidence>
<dbReference type="eggNOG" id="COG4733">
    <property type="taxonomic scope" value="Bacteria"/>
</dbReference>
<dbReference type="CAZy" id="CBM20">
    <property type="family name" value="Carbohydrate-Binding Module Family 20"/>
</dbReference>
<protein>
    <submittedName>
        <fullName evidence="6">Alpha amylase catalytic region</fullName>
    </submittedName>
</protein>
<evidence type="ECO:0000259" key="5">
    <source>
        <dbReference type="PROSITE" id="PS51166"/>
    </source>
</evidence>
<evidence type="ECO:0000313" key="7">
    <source>
        <dbReference type="Proteomes" id="UP000000263"/>
    </source>
</evidence>
<dbReference type="SUPFAM" id="SSF51011">
    <property type="entry name" value="Glycosyl hydrolase domain"/>
    <property type="match status" value="1"/>
</dbReference>
<dbReference type="GO" id="GO:0005975">
    <property type="term" value="P:carbohydrate metabolic process"/>
    <property type="evidence" value="ECO:0007669"/>
    <property type="project" value="InterPro"/>
</dbReference>
<feature type="domain" description="Fibronectin type-III" evidence="4">
    <location>
        <begin position="1194"/>
        <end position="1285"/>
    </location>
</feature>
<dbReference type="SUPFAM" id="SSF51445">
    <property type="entry name" value="(Trans)glycosidases"/>
    <property type="match status" value="1"/>
</dbReference>
<sequence length="1401" mass="154052">MSHHRHRRGTVLLALIGMLLTVVALPGALPVARASDTPDPSSVTIAGSFQSELGCPGDWQPECAITRLVYDAADQVWQATFTIPAGTWEYKAALNGSWDENYGANAQRNGANIPLTLSAAASVRFYYDHETHWVVSDRNTRIVTAPGNYQSELGCPGDWQPDCLRSWLQDPNGDEVFVRTVTGLPAGNYEFKIAIHESWSENYGAGGAPGGANIPFTVPAPGYRVTFTFVSATNTPSVAVVSAGAQPDNNVEWDGVRHDSRDPLYRAPGGAVPAGTPVTIRLRTFHNDVTSVRLRVYDLNASTQRFYDMAPAATDVDCYEASLAGKTCDFWEVMLTQAAPNNLWYRFIVTDGTDTDYYDDNTPALDGGLGAMTDEQEDHSWALMFYDPAFTVPEWATSAVIYQIFPDRFRNGDPRNDPRTGDSRYDDPVIALPWGELPEGHCRNYSDAATNCPWRFDDTPPSWSPTKEGPRGRDYYGGDLRGVISRLDYLKNLGVTVIYFNPIFHAKSNHRYDTYDYFRIDPALGTLADFRRLVREAERRGIRVIVDSVFNHMSSDSPQFDRYGYYASLGACESAASPYRDWFRFRRPGPGEPSPCAPSTPGGDDTYYVGWFGFDSIPEIRKEHPAVLNYFVTGSNSVSRYWLRQGASGWRLDVMGDPSFPPDYWPTFRRVVRETRHDALIIGELWQKDSTLLRHLRGDTADTTMNYRLRDAIIGLLTPGPFDSKGFADSGRPIAPSEFAHRISSIREDYPDAAYLTLMNLVGSHDTERILWTLTPGAETRADKEFNAANLANGKQRLRIASLIQFTMPGAPTIYYGDEVGVTGDDDPDDRRTYPWVETGGNPDRALLRHYRDLARIRHHYRSLRAGDLRFLLADDTAGTVAYSRISGDDAAIVAINRSSQPRTVDIPVSGVIPDGTAFFPSYCVANDQLKDWLHVENGRLRVTLNPMSAVLLTSYLADLTPPASPANLWVTDEGDGQVSLTWNGVPGAAGYNLYRSPLSGGGFVKVNDAPLTAIVYTDTGLRNARDYFYVVTAVDEKGNESAVSNEVRAMPRLQIGWANLQWPPSITHTISAINRTPLIFGQVWINGVTNRPGATEGLRAQLGYGPRDSDPAGNPAWTWIEAEFNVDAGNNDEFKASLLPDQTGAFDYAYRYSTTNGRSWVYADLDGIGNGYTPSQAGKLTVVASSDTTPPVVPTGLTVVTASPTGIALRWNAVTGDPTLYGYEVRRSSVSGGPYTTIATITGAEYTDTSIIQGATYYYVVRAVDTSFNRSGESAEVAATAELRTVSVTFTVTVPATTPAGSTVYIAGFLDRLDGNLPQWNPGGVALTQIGPNRWSITLTGKETTQIEYKYTLGSWDYVEKGAACDEIANRQLTLSYGVDGTQVVNDSVPNWRNVAPCGN</sequence>
<evidence type="ECO:0000259" key="4">
    <source>
        <dbReference type="PROSITE" id="PS50853"/>
    </source>
</evidence>
<dbReference type="InterPro" id="IPR013784">
    <property type="entry name" value="Carb-bd-like_fold"/>
</dbReference>
<name>A7NLL9_ROSCS</name>
<dbReference type="InterPro" id="IPR002044">
    <property type="entry name" value="CBM20"/>
</dbReference>
<dbReference type="Gene3D" id="2.60.40.1180">
    <property type="entry name" value="Golgi alpha-mannosidase II"/>
    <property type="match status" value="1"/>
</dbReference>
<dbReference type="InterPro" id="IPR017853">
    <property type="entry name" value="GH"/>
</dbReference>
<dbReference type="STRING" id="383372.Rcas_2327"/>
<dbReference type="CAZy" id="GH13">
    <property type="family name" value="Glycoside Hydrolase Family 13"/>
</dbReference>
<dbReference type="PROSITE" id="PS50853">
    <property type="entry name" value="FN3"/>
    <property type="match status" value="2"/>
</dbReference>
<dbReference type="InterPro" id="IPR003961">
    <property type="entry name" value="FN3_dom"/>
</dbReference>
<dbReference type="InterPro" id="IPR045857">
    <property type="entry name" value="O16G_dom_2"/>
</dbReference>